<evidence type="ECO:0000313" key="7">
    <source>
        <dbReference type="EMBL" id="EME54998.1"/>
    </source>
</evidence>
<dbReference type="PANTHER" id="PTHR42973">
    <property type="entry name" value="BINDING OXIDOREDUCTASE, PUTATIVE (AFU_ORTHOLOGUE AFUA_1G17690)-RELATED"/>
    <property type="match status" value="1"/>
</dbReference>
<sequence length="511" mass="55721">MTGPTPPAVVPGDPRYEDLIRRGHNPRFANRPDEIHPVRSTEEVVRVVADAVRTGRRIAVRSGGHCGEDFVDNPAVRVLIDMSRMSLVDFDHRRNAFVVEAGATMEQVYRTLYFGWGVTVPGGVCLSVGAGGHFAGGGFGALSRSLGTVAEYIEAVEVVVAGADGEVRAVVATRDPRDPQHDLWWAHTGAGSGSFGVVTRYWLRSAAATGDDPARSLPAPPPAIQCDLVMWDWPDLASQDTFVRFMANHGNWSERNSDPGSSATALHSVLMIPHRSAGKIVLDVQTGTNEPGAEKLADDFVAALAEGVAEPSLRLRSVRTWWQGMLATTVSKDPIPQDAQSRAKVKSGYLRKRFTDEQLATVHAHLTTADYAHPEAYLCLVSYGGTANAVAPAATSLAQRDSVLKVLFGVNWTQPDEDATHLSWVREFYRDVYRETGGVPVPGEVSDGAYINYADADLADPAWNTSGVRWHELYHKENYARLQQVKARWDPGDVFRHELSVTCPTTTGESR</sequence>
<dbReference type="Pfam" id="PF01565">
    <property type="entry name" value="FAD_binding_4"/>
    <property type="match status" value="1"/>
</dbReference>
<feature type="domain" description="FAD-binding PCMH-type" evidence="6">
    <location>
        <begin position="28"/>
        <end position="208"/>
    </location>
</feature>
<dbReference type="EMBL" id="AOHO01000068">
    <property type="protein sequence ID" value="EME54998.1"/>
    <property type="molecule type" value="Genomic_DNA"/>
</dbReference>
<name>M2Z285_9PSEU</name>
<evidence type="ECO:0000256" key="2">
    <source>
        <dbReference type="ARBA" id="ARBA00005466"/>
    </source>
</evidence>
<comment type="cofactor">
    <cofactor evidence="1">
        <name>FAD</name>
        <dbReference type="ChEBI" id="CHEBI:57692"/>
    </cofactor>
</comment>
<dbReference type="Proteomes" id="UP000054226">
    <property type="component" value="Unassembled WGS sequence"/>
</dbReference>
<dbReference type="InterPro" id="IPR050416">
    <property type="entry name" value="FAD-linked_Oxidoreductase"/>
</dbReference>
<dbReference type="AlphaFoldDB" id="M2Z285"/>
<keyword evidence="8" id="KW-1185">Reference proteome</keyword>
<dbReference type="RefSeq" id="WP_007032996.1">
    <property type="nucleotide sequence ID" value="NZ_AOHO01000068.1"/>
</dbReference>
<dbReference type="Gene3D" id="3.30.465.10">
    <property type="match status" value="1"/>
</dbReference>
<evidence type="ECO:0000313" key="8">
    <source>
        <dbReference type="Proteomes" id="UP000054226"/>
    </source>
</evidence>
<keyword evidence="3" id="KW-0285">Flavoprotein</keyword>
<dbReference type="GO" id="GO:0016491">
    <property type="term" value="F:oxidoreductase activity"/>
    <property type="evidence" value="ECO:0007669"/>
    <property type="project" value="UniProtKB-KW"/>
</dbReference>
<evidence type="ECO:0000256" key="5">
    <source>
        <dbReference type="ARBA" id="ARBA00023002"/>
    </source>
</evidence>
<dbReference type="GO" id="GO:0071949">
    <property type="term" value="F:FAD binding"/>
    <property type="evidence" value="ECO:0007669"/>
    <property type="project" value="InterPro"/>
</dbReference>
<dbReference type="InterPro" id="IPR012951">
    <property type="entry name" value="BBE"/>
</dbReference>
<evidence type="ECO:0000256" key="3">
    <source>
        <dbReference type="ARBA" id="ARBA00022630"/>
    </source>
</evidence>
<dbReference type="InterPro" id="IPR006093">
    <property type="entry name" value="Oxy_OxRdtase_FAD_BS"/>
</dbReference>
<dbReference type="PATRIC" id="fig|1284240.4.peg.5255"/>
<dbReference type="InterPro" id="IPR006094">
    <property type="entry name" value="Oxid_FAD_bind_N"/>
</dbReference>
<proteinExistence type="inferred from homology"/>
<dbReference type="PROSITE" id="PS51387">
    <property type="entry name" value="FAD_PCMH"/>
    <property type="match status" value="1"/>
</dbReference>
<organism evidence="7 8">
    <name type="scientific">Amycolatopsis decaplanina DSM 44594</name>
    <dbReference type="NCBI Taxonomy" id="1284240"/>
    <lineage>
        <taxon>Bacteria</taxon>
        <taxon>Bacillati</taxon>
        <taxon>Actinomycetota</taxon>
        <taxon>Actinomycetes</taxon>
        <taxon>Pseudonocardiales</taxon>
        <taxon>Pseudonocardiaceae</taxon>
        <taxon>Amycolatopsis</taxon>
    </lineage>
</organism>
<dbReference type="InterPro" id="IPR036318">
    <property type="entry name" value="FAD-bd_PCMH-like_sf"/>
</dbReference>
<gene>
    <name evidence="7" type="ORF">H074_25857</name>
</gene>
<evidence type="ECO:0000256" key="1">
    <source>
        <dbReference type="ARBA" id="ARBA00001974"/>
    </source>
</evidence>
<dbReference type="InterPro" id="IPR016166">
    <property type="entry name" value="FAD-bd_PCMH"/>
</dbReference>
<accession>M2Z285</accession>
<dbReference type="PROSITE" id="PS00862">
    <property type="entry name" value="OX2_COVAL_FAD"/>
    <property type="match status" value="1"/>
</dbReference>
<evidence type="ECO:0000259" key="6">
    <source>
        <dbReference type="PROSITE" id="PS51387"/>
    </source>
</evidence>
<dbReference type="Gene3D" id="3.40.462.20">
    <property type="match status" value="1"/>
</dbReference>
<keyword evidence="4" id="KW-0274">FAD</keyword>
<dbReference type="InterPro" id="IPR016169">
    <property type="entry name" value="FAD-bd_PCMH_sub2"/>
</dbReference>
<reference evidence="7 8" key="1">
    <citation type="journal article" date="2013" name="Genome Announc.">
        <title>Draft Genome Sequence of Amycolatopsis decaplanina Strain DSM 44594T.</title>
        <authorList>
            <person name="Kaur N."/>
            <person name="Kumar S."/>
            <person name="Bala M."/>
            <person name="Raghava G.P."/>
            <person name="Mayilraj S."/>
        </authorList>
    </citation>
    <scope>NUCLEOTIDE SEQUENCE [LARGE SCALE GENOMIC DNA]</scope>
    <source>
        <strain evidence="7 8">DSM 44594</strain>
    </source>
</reference>
<keyword evidence="5" id="KW-0560">Oxidoreductase</keyword>
<comment type="similarity">
    <text evidence="2">Belongs to the oxygen-dependent FAD-linked oxidoreductase family.</text>
</comment>
<comment type="caution">
    <text evidence="7">The sequence shown here is derived from an EMBL/GenBank/DDBJ whole genome shotgun (WGS) entry which is preliminary data.</text>
</comment>
<protein>
    <submittedName>
        <fullName evidence="7">Dehydrogenase</fullName>
    </submittedName>
</protein>
<dbReference type="PANTHER" id="PTHR42973:SF39">
    <property type="entry name" value="FAD-BINDING PCMH-TYPE DOMAIN-CONTAINING PROTEIN"/>
    <property type="match status" value="1"/>
</dbReference>
<dbReference type="SUPFAM" id="SSF56176">
    <property type="entry name" value="FAD-binding/transporter-associated domain-like"/>
    <property type="match status" value="1"/>
</dbReference>
<dbReference type="Pfam" id="PF08031">
    <property type="entry name" value="BBE"/>
    <property type="match status" value="1"/>
</dbReference>
<evidence type="ECO:0000256" key="4">
    <source>
        <dbReference type="ARBA" id="ARBA00022827"/>
    </source>
</evidence>